<gene>
    <name evidence="1" type="ORF">SADO_14143</name>
</gene>
<evidence type="ECO:0000313" key="2">
    <source>
        <dbReference type="Proteomes" id="UP001460888"/>
    </source>
</evidence>
<accession>A0ABV2B4C9</accession>
<reference evidence="1 2" key="1">
    <citation type="submission" date="2013-03" db="EMBL/GenBank/DDBJ databases">
        <title>Salinisphaera dokdonensis CL-ES53 Genome Sequencing.</title>
        <authorList>
            <person name="Li C."/>
            <person name="Lai Q."/>
            <person name="Shao Z."/>
        </authorList>
    </citation>
    <scope>NUCLEOTIDE SEQUENCE [LARGE SCALE GENOMIC DNA]</scope>
    <source>
        <strain evidence="1 2">CL-ES53</strain>
    </source>
</reference>
<keyword evidence="2" id="KW-1185">Reference proteome</keyword>
<protein>
    <submittedName>
        <fullName evidence="1">Uncharacterized protein</fullName>
    </submittedName>
</protein>
<name>A0ABV2B4C9_9GAMM</name>
<sequence>MFSRLRIVPAGHPAARLFVIHSLMSFRKTSLIERRASGCLRQYATIGAWQAFHVSVDTWRGAAVE</sequence>
<dbReference type="EMBL" id="APND01000004">
    <property type="protein sequence ID" value="MES1930402.1"/>
    <property type="molecule type" value="Genomic_DNA"/>
</dbReference>
<organism evidence="1 2">
    <name type="scientific">Salinisphaera dokdonensis CL-ES53</name>
    <dbReference type="NCBI Taxonomy" id="1304272"/>
    <lineage>
        <taxon>Bacteria</taxon>
        <taxon>Pseudomonadati</taxon>
        <taxon>Pseudomonadota</taxon>
        <taxon>Gammaproteobacteria</taxon>
        <taxon>Salinisphaerales</taxon>
        <taxon>Salinisphaeraceae</taxon>
        <taxon>Salinisphaera</taxon>
    </lineage>
</organism>
<proteinExistence type="predicted"/>
<evidence type="ECO:0000313" key="1">
    <source>
        <dbReference type="EMBL" id="MES1930402.1"/>
    </source>
</evidence>
<dbReference type="Proteomes" id="UP001460888">
    <property type="component" value="Unassembled WGS sequence"/>
</dbReference>
<comment type="caution">
    <text evidence="1">The sequence shown here is derived from an EMBL/GenBank/DDBJ whole genome shotgun (WGS) entry which is preliminary data.</text>
</comment>